<dbReference type="Proteomes" id="UP000092420">
    <property type="component" value="Unassembled WGS sequence"/>
</dbReference>
<protein>
    <submittedName>
        <fullName evidence="1">Uncharacterized protein</fullName>
    </submittedName>
</protein>
<dbReference type="EMBL" id="LNJB01000005">
    <property type="protein sequence ID" value="KYC54976.1"/>
    <property type="molecule type" value="Genomic_DNA"/>
</dbReference>
<dbReference type="EMBL" id="LNJE01000003">
    <property type="protein sequence ID" value="KYC58330.1"/>
    <property type="molecule type" value="Genomic_DNA"/>
</dbReference>
<evidence type="ECO:0000313" key="1">
    <source>
        <dbReference type="EMBL" id="KYC54976.1"/>
    </source>
</evidence>
<comment type="caution">
    <text evidence="1">The sequence shown here is derived from an EMBL/GenBank/DDBJ whole genome shotgun (WGS) entry which is preliminary data.</text>
</comment>
<evidence type="ECO:0000313" key="3">
    <source>
        <dbReference type="Proteomes" id="UP000092420"/>
    </source>
</evidence>
<evidence type="ECO:0000313" key="2">
    <source>
        <dbReference type="EMBL" id="KYC58330.1"/>
    </source>
</evidence>
<accession>A0A150JHC7</accession>
<accession>A0A150JM38</accession>
<proteinExistence type="predicted"/>
<reference evidence="1 3" key="1">
    <citation type="journal article" date="2016" name="ISME J.">
        <title>Chasing the elusive Euryarchaeota class WSA2: genomes reveal a uniquely fastidious methyl-reducing methanogen.</title>
        <authorList>
            <person name="Nobu M.K."/>
            <person name="Narihiro T."/>
            <person name="Kuroda K."/>
            <person name="Mei R."/>
            <person name="Liu W.T."/>
        </authorList>
    </citation>
    <scope>NUCLEOTIDE SEQUENCE [LARGE SCALE GENOMIC DNA]</scope>
    <source>
        <strain evidence="1">ADurb1013_Bin02101</strain>
        <strain evidence="2">ADurb1213_Bin02801</strain>
    </source>
</reference>
<name>A0A150JCL6_9EURY</name>
<gene>
    <name evidence="1" type="ORF">AN188_00604</name>
    <name evidence="2" type="ORF">APG09_00350</name>
</gene>
<dbReference type="AlphaFoldDB" id="A0A150JCL6"/>
<sequence length="106" mass="12564">MFPKCAIRKIQGRAYLFIPSRIEIICTTYLFSIYRALEIHLQKTHGIKSRYTKDMEISEVRNDYFKFAQGNSSMLEDMRASMEMFELMKQNSNLKADFFKMAAKKK</sequence>
<accession>A0A150JCL6</accession>
<organism evidence="1 3">
    <name type="scientific">Candidatus Methanofastidiosum methylothiophilum</name>
    <dbReference type="NCBI Taxonomy" id="1705564"/>
    <lineage>
        <taxon>Archaea</taxon>
        <taxon>Methanobacteriati</taxon>
        <taxon>Methanobacteriota</taxon>
        <taxon>Stenosarchaea group</taxon>
        <taxon>Candidatus Methanofastidiosia</taxon>
        <taxon>Candidatus Methanofastidiosales</taxon>
        <taxon>Candidatus Methanofastidiosaceae</taxon>
        <taxon>Candidatus Methanofastidiosum</taxon>
    </lineage>
</organism>